<evidence type="ECO:0000313" key="4">
    <source>
        <dbReference type="Proteomes" id="UP000278823"/>
    </source>
</evidence>
<reference evidence="4" key="1">
    <citation type="submission" date="2018-11" db="EMBL/GenBank/DDBJ databases">
        <title>Rhizobium chutanense sp. nov., isolated from root nodules of Phaseolus vulgaris in China.</title>
        <authorList>
            <person name="Huo Y."/>
        </authorList>
    </citation>
    <scope>NUCLEOTIDE SEQUENCE [LARGE SCALE GENOMIC DNA]</scope>
    <source>
        <strain evidence="4">CCBAU 65647</strain>
    </source>
</reference>
<dbReference type="GO" id="GO:0005829">
    <property type="term" value="C:cytosol"/>
    <property type="evidence" value="ECO:0007669"/>
    <property type="project" value="TreeGrafter"/>
</dbReference>
<dbReference type="PANTHER" id="PTHR47894">
    <property type="entry name" value="HTH-TYPE TRANSCRIPTIONAL REGULATOR GADX"/>
    <property type="match status" value="1"/>
</dbReference>
<dbReference type="SMART" id="SM00342">
    <property type="entry name" value="HTH_ARAC"/>
    <property type="match status" value="1"/>
</dbReference>
<dbReference type="Pfam" id="PF12833">
    <property type="entry name" value="HTH_18"/>
    <property type="match status" value="1"/>
</dbReference>
<dbReference type="SUPFAM" id="SSF51182">
    <property type="entry name" value="RmlC-like cupins"/>
    <property type="match status" value="1"/>
</dbReference>
<accession>A0A3S0T9T0</accession>
<dbReference type="PROSITE" id="PS01124">
    <property type="entry name" value="HTH_ARAC_FAMILY_2"/>
    <property type="match status" value="1"/>
</dbReference>
<keyword evidence="4" id="KW-1185">Reference proteome</keyword>
<proteinExistence type="predicted"/>
<dbReference type="InterPro" id="IPR018060">
    <property type="entry name" value="HTH_AraC"/>
</dbReference>
<dbReference type="Pfam" id="PF06719">
    <property type="entry name" value="AraC_N"/>
    <property type="match status" value="1"/>
</dbReference>
<dbReference type="Proteomes" id="UP000278823">
    <property type="component" value="Unassembled WGS sequence"/>
</dbReference>
<dbReference type="InterPro" id="IPR011051">
    <property type="entry name" value="RmlC_Cupin_sf"/>
</dbReference>
<keyword evidence="1" id="KW-0238">DNA-binding</keyword>
<dbReference type="PANTHER" id="PTHR47894:SF4">
    <property type="entry name" value="HTH-TYPE TRANSCRIPTIONAL REGULATOR GADX"/>
    <property type="match status" value="1"/>
</dbReference>
<sequence length="290" mass="31510">MNIHSKSSDDAHLRSTLVENLRPMMAPDGTAGRYAHGHQLFSYCSLDRERLKAIELPWPLIGIMLRGRKEVWLGDTTHFFEPGTVFVLPARVPMDVVNIPAGPTSSYESLLLEVPAFPAGMAPLTRGEKTSIRDGDRQLSVPLDPDLVHTLIHAATAIASEALGEAVKAVRLMEVLTLLRPIPAARPLFEASLPEEVAWLIGSAPSEAWTVERVADRLGLGASTLRRRLAAKGTTFRSLLRTERLRTGQTALAAGASSVAAAEAAGYASRSHFARRYRESFGQSPSGRRS</sequence>
<comment type="caution">
    <text evidence="3">The sequence shown here is derived from an EMBL/GenBank/DDBJ whole genome shotgun (WGS) entry which is preliminary data.</text>
</comment>
<evidence type="ECO:0000256" key="1">
    <source>
        <dbReference type="ARBA" id="ARBA00023125"/>
    </source>
</evidence>
<evidence type="ECO:0000313" key="3">
    <source>
        <dbReference type="EMBL" id="RUM23194.1"/>
    </source>
</evidence>
<protein>
    <submittedName>
        <fullName evidence="3">Helix-turn-helix domain-containing protein</fullName>
    </submittedName>
</protein>
<dbReference type="OrthoDB" id="7565195at2"/>
<dbReference type="GO" id="GO:0000976">
    <property type="term" value="F:transcription cis-regulatory region binding"/>
    <property type="evidence" value="ECO:0007669"/>
    <property type="project" value="TreeGrafter"/>
</dbReference>
<dbReference type="EMBL" id="RJTH01000009">
    <property type="protein sequence ID" value="RUM23194.1"/>
    <property type="molecule type" value="Genomic_DNA"/>
</dbReference>
<dbReference type="InterPro" id="IPR009594">
    <property type="entry name" value="Tscrpt_reg_HTH_AraC_N"/>
</dbReference>
<gene>
    <name evidence="3" type="ORF">EFQ99_22965</name>
</gene>
<name>A0A3S0T9T0_9HYPH</name>
<dbReference type="GO" id="GO:0003700">
    <property type="term" value="F:DNA-binding transcription factor activity"/>
    <property type="evidence" value="ECO:0007669"/>
    <property type="project" value="InterPro"/>
</dbReference>
<organism evidence="3 4">
    <name type="scientific">Rhizobium vallis</name>
    <dbReference type="NCBI Taxonomy" id="634290"/>
    <lineage>
        <taxon>Bacteria</taxon>
        <taxon>Pseudomonadati</taxon>
        <taxon>Pseudomonadota</taxon>
        <taxon>Alphaproteobacteria</taxon>
        <taxon>Hyphomicrobiales</taxon>
        <taxon>Rhizobiaceae</taxon>
        <taxon>Rhizobium/Agrobacterium group</taxon>
        <taxon>Rhizobium</taxon>
    </lineage>
</organism>
<dbReference type="Gene3D" id="1.10.10.60">
    <property type="entry name" value="Homeodomain-like"/>
    <property type="match status" value="1"/>
</dbReference>
<dbReference type="AlphaFoldDB" id="A0A3S0T9T0"/>
<feature type="domain" description="HTH araC/xylS-type" evidence="2">
    <location>
        <begin position="195"/>
        <end position="290"/>
    </location>
</feature>
<evidence type="ECO:0000259" key="2">
    <source>
        <dbReference type="PROSITE" id="PS01124"/>
    </source>
</evidence>